<keyword evidence="2" id="KW-1185">Reference proteome</keyword>
<sequence length="267" mass="29672">MSRPGEFSTHQRAGDHVVKMLDVDHRTGMGIAVAAHRAGARGLRTYVDTLVDAGVALPPGLEIVSENPLAVRHQWVSGPTLADAAADDVDSFVAAVARIGQWLRALESTDARIDTNLANFCLRRDRVVLVDVLPPLVPSTRPEPHDSFDALFGALCFDTPITLDALVGYAVRALLKASTIEGARRFLPVARDLLESPHRRAAHGFPESWFRARASVAIRTLEDDEWISELHEFFALTSVLVFRELDEPARIRRIQQVHRRIEERNLL</sequence>
<proteinExistence type="predicted"/>
<dbReference type="Proteomes" id="UP000545493">
    <property type="component" value="Unassembled WGS sequence"/>
</dbReference>
<dbReference type="RefSeq" id="WP_167166618.1">
    <property type="nucleotide sequence ID" value="NZ_JAAOYM010000001.1"/>
</dbReference>
<gene>
    <name evidence="1" type="ORF">FHU38_000823</name>
</gene>
<name>A0A7X5ZP94_9PSEU</name>
<dbReference type="AlphaFoldDB" id="A0A7X5ZP94"/>
<organism evidence="1 2">
    <name type="scientific">Saccharomonospora amisosensis</name>
    <dbReference type="NCBI Taxonomy" id="1128677"/>
    <lineage>
        <taxon>Bacteria</taxon>
        <taxon>Bacillati</taxon>
        <taxon>Actinomycetota</taxon>
        <taxon>Actinomycetes</taxon>
        <taxon>Pseudonocardiales</taxon>
        <taxon>Pseudonocardiaceae</taxon>
        <taxon>Saccharomonospora</taxon>
    </lineage>
</organism>
<comment type="caution">
    <text evidence="1">The sequence shown here is derived from an EMBL/GenBank/DDBJ whole genome shotgun (WGS) entry which is preliminary data.</text>
</comment>
<evidence type="ECO:0000313" key="2">
    <source>
        <dbReference type="Proteomes" id="UP000545493"/>
    </source>
</evidence>
<accession>A0A7X5ZP94</accession>
<evidence type="ECO:0000313" key="1">
    <source>
        <dbReference type="EMBL" id="NIJ10479.1"/>
    </source>
</evidence>
<dbReference type="EMBL" id="JAAOYM010000001">
    <property type="protein sequence ID" value="NIJ10479.1"/>
    <property type="molecule type" value="Genomic_DNA"/>
</dbReference>
<reference evidence="1 2" key="1">
    <citation type="submission" date="2020-03" db="EMBL/GenBank/DDBJ databases">
        <title>Sequencing the genomes of 1000 actinobacteria strains.</title>
        <authorList>
            <person name="Klenk H.-P."/>
        </authorList>
    </citation>
    <scope>NUCLEOTIDE SEQUENCE [LARGE SCALE GENOMIC DNA]</scope>
    <source>
        <strain evidence="1 2">DSM 45685</strain>
    </source>
</reference>
<protein>
    <submittedName>
        <fullName evidence="1">Uncharacterized protein</fullName>
    </submittedName>
</protein>